<proteinExistence type="predicted"/>
<keyword evidence="1" id="KW-0472">Membrane</keyword>
<evidence type="ECO:0000256" key="1">
    <source>
        <dbReference type="SAM" id="Phobius"/>
    </source>
</evidence>
<dbReference type="RefSeq" id="WP_252955329.1">
    <property type="nucleotide sequence ID" value="NZ_JAFIRR010000147.1"/>
</dbReference>
<dbReference type="Proteomes" id="UP001523392">
    <property type="component" value="Unassembled WGS sequence"/>
</dbReference>
<keyword evidence="1" id="KW-0812">Transmembrane</keyword>
<keyword evidence="1" id="KW-1133">Transmembrane helix</keyword>
<comment type="caution">
    <text evidence="2">The sequence shown here is derived from an EMBL/GenBank/DDBJ whole genome shotgun (WGS) entry which is preliminary data.</text>
</comment>
<name>A0ABT1D9U1_9PROT</name>
<gene>
    <name evidence="2" type="ORF">JYK14_21440</name>
</gene>
<reference evidence="2 3" key="1">
    <citation type="submission" date="2021-12" db="EMBL/GenBank/DDBJ databases">
        <title>Siccirubricoccus leaddurans sp. nov., a high concentration Zn2+ tolerance bacterium.</title>
        <authorList>
            <person name="Cao Y."/>
        </authorList>
    </citation>
    <scope>NUCLEOTIDE SEQUENCE [LARGE SCALE GENOMIC DNA]</scope>
    <source>
        <strain evidence="2 3">KC 17139</strain>
    </source>
</reference>
<organism evidence="2 3">
    <name type="scientific">Siccirubricoccus soli</name>
    <dbReference type="NCBI Taxonomy" id="2899147"/>
    <lineage>
        <taxon>Bacteria</taxon>
        <taxon>Pseudomonadati</taxon>
        <taxon>Pseudomonadota</taxon>
        <taxon>Alphaproteobacteria</taxon>
        <taxon>Acetobacterales</taxon>
        <taxon>Roseomonadaceae</taxon>
        <taxon>Siccirubricoccus</taxon>
    </lineage>
</organism>
<feature type="transmembrane region" description="Helical" evidence="1">
    <location>
        <begin position="20"/>
        <end position="45"/>
    </location>
</feature>
<feature type="transmembrane region" description="Helical" evidence="1">
    <location>
        <begin position="51"/>
        <end position="73"/>
    </location>
</feature>
<keyword evidence="3" id="KW-1185">Reference proteome</keyword>
<evidence type="ECO:0000313" key="2">
    <source>
        <dbReference type="EMBL" id="MCO6418701.1"/>
    </source>
</evidence>
<sequence>MPRTDRAEPPEWLDARHRALLGWAALGAFLTGGLAGLSVACLAFGANLWAAGLALAMLGTAPLLGVGPVLDWWRHRRPHRRRHRQRPEEFGQE</sequence>
<protein>
    <submittedName>
        <fullName evidence="2">Uncharacterized protein</fullName>
    </submittedName>
</protein>
<accession>A0ABT1D9U1</accession>
<dbReference type="EMBL" id="JAFIRR010000147">
    <property type="protein sequence ID" value="MCO6418701.1"/>
    <property type="molecule type" value="Genomic_DNA"/>
</dbReference>
<evidence type="ECO:0000313" key="3">
    <source>
        <dbReference type="Proteomes" id="UP001523392"/>
    </source>
</evidence>